<evidence type="ECO:0000313" key="8">
    <source>
        <dbReference type="EMBL" id="KAE8372465.1"/>
    </source>
</evidence>
<feature type="transmembrane region" description="Helical" evidence="6">
    <location>
        <begin position="441"/>
        <end position="464"/>
    </location>
</feature>
<feature type="transmembrane region" description="Helical" evidence="6">
    <location>
        <begin position="290"/>
        <end position="310"/>
    </location>
</feature>
<evidence type="ECO:0000259" key="7">
    <source>
        <dbReference type="PROSITE" id="PS50850"/>
    </source>
</evidence>
<keyword evidence="4 6" id="KW-1133">Transmembrane helix</keyword>
<evidence type="ECO:0000256" key="4">
    <source>
        <dbReference type="ARBA" id="ARBA00022989"/>
    </source>
</evidence>
<dbReference type="SUPFAM" id="SSF103473">
    <property type="entry name" value="MFS general substrate transporter"/>
    <property type="match status" value="1"/>
</dbReference>
<proteinExistence type="predicted"/>
<keyword evidence="3 6" id="KW-0812">Transmembrane</keyword>
<feature type="transmembrane region" description="Helical" evidence="6">
    <location>
        <begin position="91"/>
        <end position="111"/>
    </location>
</feature>
<dbReference type="InterPro" id="IPR036259">
    <property type="entry name" value="MFS_trans_sf"/>
</dbReference>
<feature type="transmembrane region" description="Helical" evidence="6">
    <location>
        <begin position="155"/>
        <end position="176"/>
    </location>
</feature>
<evidence type="ECO:0000256" key="5">
    <source>
        <dbReference type="ARBA" id="ARBA00023136"/>
    </source>
</evidence>
<feature type="transmembrane region" description="Helical" evidence="6">
    <location>
        <begin position="220"/>
        <end position="240"/>
    </location>
</feature>
<reference evidence="8 9" key="1">
    <citation type="submission" date="2019-04" db="EMBL/GenBank/DDBJ databases">
        <title>Friends and foes A comparative genomics studyof 23 Aspergillus species from section Flavi.</title>
        <authorList>
            <consortium name="DOE Joint Genome Institute"/>
            <person name="Kjaerbolling I."/>
            <person name="Vesth T."/>
            <person name="Frisvad J.C."/>
            <person name="Nybo J.L."/>
            <person name="Theobald S."/>
            <person name="Kildgaard S."/>
            <person name="Isbrandt T."/>
            <person name="Kuo A."/>
            <person name="Sato A."/>
            <person name="Lyhne E.K."/>
            <person name="Kogle M.E."/>
            <person name="Wiebenga A."/>
            <person name="Kun R.S."/>
            <person name="Lubbers R.J."/>
            <person name="Makela M.R."/>
            <person name="Barry K."/>
            <person name="Chovatia M."/>
            <person name="Clum A."/>
            <person name="Daum C."/>
            <person name="Haridas S."/>
            <person name="He G."/>
            <person name="LaButti K."/>
            <person name="Lipzen A."/>
            <person name="Mondo S."/>
            <person name="Riley R."/>
            <person name="Salamov A."/>
            <person name="Simmons B.A."/>
            <person name="Magnuson J.K."/>
            <person name="Henrissat B."/>
            <person name="Mortensen U.H."/>
            <person name="Larsen T.O."/>
            <person name="Devries R.P."/>
            <person name="Grigoriev I.V."/>
            <person name="Machida M."/>
            <person name="Baker S.E."/>
            <person name="Andersen M.R."/>
        </authorList>
    </citation>
    <scope>NUCLEOTIDE SEQUENCE [LARGE SCALE GENOMIC DNA]</scope>
    <source>
        <strain evidence="8 9">IBT 29228</strain>
    </source>
</reference>
<dbReference type="OrthoDB" id="2250022at2759"/>
<dbReference type="AlphaFoldDB" id="A0A5N7ARI4"/>
<name>A0A5N7ARI4_9EURO</name>
<feature type="domain" description="Major facilitator superfamily (MFS) profile" evidence="7">
    <location>
        <begin position="58"/>
        <end position="470"/>
    </location>
</feature>
<evidence type="ECO:0000256" key="2">
    <source>
        <dbReference type="ARBA" id="ARBA00022448"/>
    </source>
</evidence>
<evidence type="ECO:0000256" key="3">
    <source>
        <dbReference type="ARBA" id="ARBA00022692"/>
    </source>
</evidence>
<accession>A0A5N7ARI4</accession>
<feature type="transmembrane region" description="Helical" evidence="6">
    <location>
        <begin position="188"/>
        <end position="208"/>
    </location>
</feature>
<evidence type="ECO:0000256" key="1">
    <source>
        <dbReference type="ARBA" id="ARBA00004141"/>
    </source>
</evidence>
<dbReference type="Gene3D" id="1.20.1250.20">
    <property type="entry name" value="MFS general substrate transporter like domains"/>
    <property type="match status" value="1"/>
</dbReference>
<dbReference type="GO" id="GO:0016020">
    <property type="term" value="C:membrane"/>
    <property type="evidence" value="ECO:0007669"/>
    <property type="project" value="UniProtKB-SubCell"/>
</dbReference>
<keyword evidence="5 6" id="KW-0472">Membrane</keyword>
<protein>
    <submittedName>
        <fullName evidence="8">Major facilitator superfamily domain-containing protein</fullName>
    </submittedName>
</protein>
<dbReference type="GO" id="GO:0022857">
    <property type="term" value="F:transmembrane transporter activity"/>
    <property type="evidence" value="ECO:0007669"/>
    <property type="project" value="InterPro"/>
</dbReference>
<feature type="transmembrane region" description="Helical" evidence="6">
    <location>
        <begin position="322"/>
        <end position="345"/>
    </location>
</feature>
<keyword evidence="9" id="KW-1185">Reference proteome</keyword>
<feature type="transmembrane region" description="Helical" evidence="6">
    <location>
        <begin position="380"/>
        <end position="401"/>
    </location>
</feature>
<dbReference type="InterPro" id="IPR020846">
    <property type="entry name" value="MFS_dom"/>
</dbReference>
<organism evidence="8 9">
    <name type="scientific">Aspergillus bertholletiae</name>
    <dbReference type="NCBI Taxonomy" id="1226010"/>
    <lineage>
        <taxon>Eukaryota</taxon>
        <taxon>Fungi</taxon>
        <taxon>Dikarya</taxon>
        <taxon>Ascomycota</taxon>
        <taxon>Pezizomycotina</taxon>
        <taxon>Eurotiomycetes</taxon>
        <taxon>Eurotiomycetidae</taxon>
        <taxon>Eurotiales</taxon>
        <taxon>Aspergillaceae</taxon>
        <taxon>Aspergillus</taxon>
        <taxon>Aspergillus subgen. Circumdati</taxon>
    </lineage>
</organism>
<dbReference type="PANTHER" id="PTHR43791:SF23">
    <property type="entry name" value="MAJOR FACILITATOR SUPERFAMILY (MFS) PROFILE DOMAIN-CONTAINING PROTEIN"/>
    <property type="match status" value="1"/>
</dbReference>
<dbReference type="Proteomes" id="UP000326198">
    <property type="component" value="Unassembled WGS sequence"/>
</dbReference>
<dbReference type="PANTHER" id="PTHR43791">
    <property type="entry name" value="PERMEASE-RELATED"/>
    <property type="match status" value="1"/>
</dbReference>
<feature type="transmembrane region" description="Helical" evidence="6">
    <location>
        <begin position="413"/>
        <end position="435"/>
    </location>
</feature>
<feature type="transmembrane region" description="Helical" evidence="6">
    <location>
        <begin position="54"/>
        <end position="71"/>
    </location>
</feature>
<dbReference type="EMBL" id="ML736357">
    <property type="protein sequence ID" value="KAE8372465.1"/>
    <property type="molecule type" value="Genomic_DNA"/>
</dbReference>
<keyword evidence="2" id="KW-0813">Transport</keyword>
<sequence length="502" mass="55506">MDPKKRPLSAHSDDKISSAEGQVDDAAYHRMPESLRHLSEDEIRILNKKIVRKVDFFVLPTIGILYILNYVDRQNLAAAKLQGIMEDLNMTTQQFATAVSILFVGYLPFQIPSNLIMTKISRPGMYICVAVVIWGCISAATAAVKTYGQLLAVRAVLGVAEAVFFPGAIYFLSAWYTKKELGKRIAGLYIAQQVGNAFGGLFAAAILQLDGVHNIAGWEWLFIIEGSATVGIGIVCACIMPEFPHNSRILSQVERDFAVWRIESEAGAAEGTENESVLRGFTRALSDPKLLLLIFANMLSQTQGSIANYFPTLVASLNFSRTISLLLTAPPYILAGAVYYVLMFYSDRRNTVYPIILLCVAIAIVMYIIPMATLSVGARYFSMVILPFASVGPQLLLYKTINLHLARPVSKRAAASALVNAIGGTSNIWASYLYYEPPHFYAAFGTLMASAVLLAVTMTVYRWLVLRENKRLDSGDPEEIAKVVRGGVTEEMVQLNWRYEMY</sequence>
<evidence type="ECO:0000313" key="9">
    <source>
        <dbReference type="Proteomes" id="UP000326198"/>
    </source>
</evidence>
<comment type="subcellular location">
    <subcellularLocation>
        <location evidence="1">Membrane</location>
        <topology evidence="1">Multi-pass membrane protein</topology>
    </subcellularLocation>
</comment>
<evidence type="ECO:0000256" key="6">
    <source>
        <dbReference type="SAM" id="Phobius"/>
    </source>
</evidence>
<dbReference type="PROSITE" id="PS50850">
    <property type="entry name" value="MFS"/>
    <property type="match status" value="1"/>
</dbReference>
<dbReference type="InterPro" id="IPR011701">
    <property type="entry name" value="MFS"/>
</dbReference>
<gene>
    <name evidence="8" type="ORF">BDV26DRAFT_301891</name>
</gene>
<feature type="transmembrane region" description="Helical" evidence="6">
    <location>
        <begin position="352"/>
        <end position="374"/>
    </location>
</feature>
<dbReference type="Pfam" id="PF07690">
    <property type="entry name" value="MFS_1"/>
    <property type="match status" value="1"/>
</dbReference>
<dbReference type="FunFam" id="1.20.1250.20:FF:000057">
    <property type="entry name" value="MFS general substrate transporter"/>
    <property type="match status" value="1"/>
</dbReference>
<feature type="transmembrane region" description="Helical" evidence="6">
    <location>
        <begin position="123"/>
        <end position="143"/>
    </location>
</feature>